<evidence type="ECO:0000313" key="6">
    <source>
        <dbReference type="RefSeq" id="XP_050551565.1"/>
    </source>
</evidence>
<dbReference type="RefSeq" id="XP_050551565.1">
    <property type="nucleotide sequence ID" value="XM_050695608.1"/>
</dbReference>
<dbReference type="InterPro" id="IPR014044">
    <property type="entry name" value="CAP_dom"/>
</dbReference>
<keyword evidence="5" id="KW-1185">Reference proteome</keyword>
<dbReference type="Gene3D" id="3.40.33.10">
    <property type="entry name" value="CAP"/>
    <property type="match status" value="1"/>
</dbReference>
<dbReference type="CDD" id="cd05380">
    <property type="entry name" value="CAP_euk"/>
    <property type="match status" value="1"/>
</dbReference>
<protein>
    <submittedName>
        <fullName evidence="6">Uncharacterized protein LOC126910962 isoform X1</fullName>
    </submittedName>
</protein>
<name>A0A9R0EVG8_SPOFR</name>
<comment type="subcellular location">
    <subcellularLocation>
        <location evidence="1">Secreted</location>
    </subcellularLocation>
</comment>
<organism evidence="5 6">
    <name type="scientific">Spodoptera frugiperda</name>
    <name type="common">Fall armyworm</name>
    <dbReference type="NCBI Taxonomy" id="7108"/>
    <lineage>
        <taxon>Eukaryota</taxon>
        <taxon>Metazoa</taxon>
        <taxon>Ecdysozoa</taxon>
        <taxon>Arthropoda</taxon>
        <taxon>Hexapoda</taxon>
        <taxon>Insecta</taxon>
        <taxon>Pterygota</taxon>
        <taxon>Neoptera</taxon>
        <taxon>Endopterygota</taxon>
        <taxon>Lepidoptera</taxon>
        <taxon>Glossata</taxon>
        <taxon>Ditrysia</taxon>
        <taxon>Noctuoidea</taxon>
        <taxon>Noctuidae</taxon>
        <taxon>Amphipyrinae</taxon>
        <taxon>Spodoptera</taxon>
    </lineage>
</organism>
<sequence length="469" mass="53570">MIYITSINNVFALFITVLTIKVSLVTNMKIFDELDANYYCKNAKKLCAESMERAPHVVCKYHDLKGDCRLYKYYDISESMAREIVSRINQVRSKVANGIAEGQEGYLPTGYGMMRVSWDSELAAIAKLVISMCHSQTDYTCAATSKFHNPVMAYLSSMNVDSMEEAVDEILRNFEEYRVTADDIFVGPNVKYEDQKLRYLRQVVGDLTHIGCALAVYQSFQDEMTHLKCYMSHSPVQNMPVYNTDQPRPEDRASPRCGCPIGSREDADCLCVLKPKTITPIPILNNNPQQSINVLKPIHQTAQNPSLPDIMWPMTPTNGTNATCKPRIVMMPIFTLQNAPRPKRNGTKKNKYRRRRSRDTNGYSAVTIDDFYFDDEPTPPANLTVRSQLLYHLKKNREKAGIEFYSSEEKHSQTHDRIWKNIVSLLNLLEKTGKSVQLTSREVMEAKTKLKEIHDKVLGKAEYDLPEDD</sequence>
<accession>A0A9R0EVG8</accession>
<dbReference type="OrthoDB" id="7367845at2759"/>
<evidence type="ECO:0000256" key="2">
    <source>
        <dbReference type="ARBA" id="ARBA00022525"/>
    </source>
</evidence>
<gene>
    <name evidence="6" type="primary">LOC126910962</name>
</gene>
<evidence type="ECO:0000256" key="1">
    <source>
        <dbReference type="ARBA" id="ARBA00004613"/>
    </source>
</evidence>
<dbReference type="SUPFAM" id="SSF55797">
    <property type="entry name" value="PR-1-like"/>
    <property type="match status" value="1"/>
</dbReference>
<evidence type="ECO:0000259" key="4">
    <source>
        <dbReference type="Pfam" id="PF00188"/>
    </source>
</evidence>
<feature type="domain" description="SCP" evidence="4">
    <location>
        <begin position="86"/>
        <end position="227"/>
    </location>
</feature>
<feature type="region of interest" description="Disordered" evidence="3">
    <location>
        <begin position="338"/>
        <end position="359"/>
    </location>
</feature>
<dbReference type="GeneID" id="126910962"/>
<evidence type="ECO:0000256" key="3">
    <source>
        <dbReference type="SAM" id="MobiDB-lite"/>
    </source>
</evidence>
<proteinExistence type="predicted"/>
<dbReference type="Pfam" id="PF00188">
    <property type="entry name" value="CAP"/>
    <property type="match status" value="1"/>
</dbReference>
<dbReference type="InterPro" id="IPR035940">
    <property type="entry name" value="CAP_sf"/>
</dbReference>
<feature type="compositionally biased region" description="Basic residues" evidence="3">
    <location>
        <begin position="341"/>
        <end position="357"/>
    </location>
</feature>
<dbReference type="GO" id="GO:0005576">
    <property type="term" value="C:extracellular region"/>
    <property type="evidence" value="ECO:0007669"/>
    <property type="project" value="UniProtKB-SubCell"/>
</dbReference>
<keyword evidence="2" id="KW-0964">Secreted</keyword>
<evidence type="ECO:0000313" key="5">
    <source>
        <dbReference type="Proteomes" id="UP000829999"/>
    </source>
</evidence>
<dbReference type="AlphaFoldDB" id="A0A9R0EVG8"/>
<dbReference type="Proteomes" id="UP000829999">
    <property type="component" value="Chromosome 8"/>
</dbReference>
<reference evidence="6" key="1">
    <citation type="submission" date="2025-08" db="UniProtKB">
        <authorList>
            <consortium name="RefSeq"/>
        </authorList>
    </citation>
    <scope>IDENTIFICATION</scope>
    <source>
        <tissue evidence="6">Whole larval tissue</tissue>
    </source>
</reference>